<sequence length="214" mass="24149">MERISNFESTLLTIKKKQAEIEEKVNKHLNKKSTPALNSKELNQEVLRSEALVNHIKGIVTTEITPLRNDITKARTDSENNIDRAATKFQNAVDQLDLALDDSLEKVEKNINQLKDEMIKKIQNVNTTLNDQKKSNDSFTVSVQSALVKLDMVDKENTNKISETLNQTTSQLYTNQQLLNENIGKLGSLQQNTNQSIAILDRNMTTIVANLSKL</sequence>
<protein>
    <submittedName>
        <fullName evidence="2">Uncharacterized protein</fullName>
    </submittedName>
</protein>
<name>L7FM52_ENTIV</name>
<keyword evidence="3" id="KW-1185">Reference proteome</keyword>
<keyword evidence="1" id="KW-0175">Coiled coil</keyword>
<dbReference type="AlphaFoldDB" id="L7FM52"/>
<dbReference type="RefSeq" id="XP_004256485.1">
    <property type="nucleotide sequence ID" value="XM_004256437.1"/>
</dbReference>
<reference evidence="2 3" key="1">
    <citation type="submission" date="2012-10" db="EMBL/GenBank/DDBJ databases">
        <authorList>
            <person name="Zafar N."/>
            <person name="Inman J."/>
            <person name="Hall N."/>
            <person name="Lorenzi H."/>
            <person name="Caler E."/>
        </authorList>
    </citation>
    <scope>NUCLEOTIDE SEQUENCE [LARGE SCALE GENOMIC DNA]</scope>
    <source>
        <strain evidence="2 3">IP1</strain>
    </source>
</reference>
<feature type="coiled-coil region" evidence="1">
    <location>
        <begin position="97"/>
        <end position="124"/>
    </location>
</feature>
<evidence type="ECO:0000256" key="1">
    <source>
        <dbReference type="SAM" id="Coils"/>
    </source>
</evidence>
<dbReference type="EMBL" id="KB206589">
    <property type="protein sequence ID" value="ELP89714.1"/>
    <property type="molecule type" value="Genomic_DNA"/>
</dbReference>
<proteinExistence type="predicted"/>
<dbReference type="VEuPathDB" id="AmoebaDB:EIN_455140"/>
<dbReference type="Proteomes" id="UP000014680">
    <property type="component" value="Unassembled WGS sequence"/>
</dbReference>
<organism evidence="2 3">
    <name type="scientific">Entamoeba invadens IP1</name>
    <dbReference type="NCBI Taxonomy" id="370355"/>
    <lineage>
        <taxon>Eukaryota</taxon>
        <taxon>Amoebozoa</taxon>
        <taxon>Evosea</taxon>
        <taxon>Archamoebae</taxon>
        <taxon>Mastigamoebida</taxon>
        <taxon>Entamoebidae</taxon>
        <taxon>Entamoeba</taxon>
    </lineage>
</organism>
<evidence type="ECO:0000313" key="2">
    <source>
        <dbReference type="EMBL" id="ELP89714.1"/>
    </source>
</evidence>
<gene>
    <name evidence="2" type="ORF">EIN_455140</name>
</gene>
<dbReference type="KEGG" id="eiv:EIN_455140"/>
<dbReference type="GeneID" id="14888698"/>
<evidence type="ECO:0000313" key="3">
    <source>
        <dbReference type="Proteomes" id="UP000014680"/>
    </source>
</evidence>
<accession>L7FM52</accession>